<dbReference type="PANTHER" id="PTHR43796:SF2">
    <property type="entry name" value="CARBOXYNORSPERMIDINE SYNTHASE"/>
    <property type="match status" value="1"/>
</dbReference>
<reference evidence="3 4" key="1">
    <citation type="submission" date="2019-08" db="EMBL/GenBank/DDBJ databases">
        <title>Genome sequencing of Paenibacillus faecis DSM 23593(T).</title>
        <authorList>
            <person name="Kook J.-K."/>
            <person name="Park S.-N."/>
            <person name="Lim Y.K."/>
        </authorList>
    </citation>
    <scope>NUCLEOTIDE SEQUENCE [LARGE SCALE GENOMIC DNA]</scope>
    <source>
        <strain evidence="3 4">DSM 23593</strain>
    </source>
</reference>
<dbReference type="Gene3D" id="3.40.50.720">
    <property type="entry name" value="NAD(P)-binding Rossmann-like Domain"/>
    <property type="match status" value="1"/>
</dbReference>
<evidence type="ECO:0000313" key="4">
    <source>
        <dbReference type="Proteomes" id="UP000325218"/>
    </source>
</evidence>
<feature type="transmembrane region" description="Helical" evidence="1">
    <location>
        <begin position="6"/>
        <end position="26"/>
    </location>
</feature>
<evidence type="ECO:0000259" key="2">
    <source>
        <dbReference type="Pfam" id="PF03435"/>
    </source>
</evidence>
<keyword evidence="1" id="KW-0812">Transmembrane</keyword>
<organism evidence="3 4">
    <name type="scientific">Paenibacillus faecis</name>
    <dbReference type="NCBI Taxonomy" id="862114"/>
    <lineage>
        <taxon>Bacteria</taxon>
        <taxon>Bacillati</taxon>
        <taxon>Bacillota</taxon>
        <taxon>Bacilli</taxon>
        <taxon>Bacillales</taxon>
        <taxon>Paenibacillaceae</taxon>
        <taxon>Paenibacillus</taxon>
    </lineage>
</organism>
<keyword evidence="1" id="KW-1133">Transmembrane helix</keyword>
<dbReference type="AlphaFoldDB" id="A0A5D0D1S1"/>
<keyword evidence="4" id="KW-1185">Reference proteome</keyword>
<dbReference type="Pfam" id="PF03435">
    <property type="entry name" value="Sacchrp_dh_NADP"/>
    <property type="match status" value="1"/>
</dbReference>
<dbReference type="RefSeq" id="WP_148450698.1">
    <property type="nucleotide sequence ID" value="NZ_VSDO01000001.1"/>
</dbReference>
<protein>
    <recommendedName>
        <fullName evidence="2">Saccharopine dehydrogenase NADP binding domain-containing protein</fullName>
    </recommendedName>
</protein>
<dbReference type="SUPFAM" id="SSF51735">
    <property type="entry name" value="NAD(P)-binding Rossmann-fold domains"/>
    <property type="match status" value="1"/>
</dbReference>
<evidence type="ECO:0000313" key="3">
    <source>
        <dbReference type="EMBL" id="TYA15107.1"/>
    </source>
</evidence>
<comment type="caution">
    <text evidence="3">The sequence shown here is derived from an EMBL/GenBank/DDBJ whole genome shotgun (WGS) entry which is preliminary data.</text>
</comment>
<proteinExistence type="predicted"/>
<sequence length="372" mass="41074">MKNNTMKIVILGGYGITGLMIARLLMQFSSAHLILAGRDEAKAKETAAALNAEFRCVRAEGRYADAADTSTLIKVFQPADIVVVASSTSRYTPEIASAALTAGTDYLDIQYSSYKLDVLKQLEPEILKAGRCFITDGGFHPGLAAVLVHRAADSLDQLEAAAVGSVIRIDWPALNPTRATILELVGELKDFNAAYFSDGHWKKGGMRKMDFGPPFGVNRCTAMMLEEMRELPVRYPDLKETGFYVGGFNGFVDWVVIPFAMIAFRLFPRHALPWIGKWMHWGLLRFSKPPYGTVIRVEARGVRNGQPAFFTGSLYHEDGYQLTAIPVVACLLQYLDGSISRPGLYCQANLVQVDRFIEDMRSMGVTVLLNGD</sequence>
<name>A0A5D0D1S1_9BACL</name>
<dbReference type="InterPro" id="IPR036291">
    <property type="entry name" value="NAD(P)-bd_dom_sf"/>
</dbReference>
<dbReference type="InterPro" id="IPR005097">
    <property type="entry name" value="Sacchrp_dh_NADP-bd"/>
</dbReference>
<dbReference type="OrthoDB" id="1910498at2"/>
<gene>
    <name evidence="3" type="ORF">FRY98_05470</name>
</gene>
<dbReference type="PANTHER" id="PTHR43796">
    <property type="entry name" value="CARBOXYNORSPERMIDINE SYNTHASE"/>
    <property type="match status" value="1"/>
</dbReference>
<evidence type="ECO:0000256" key="1">
    <source>
        <dbReference type="SAM" id="Phobius"/>
    </source>
</evidence>
<dbReference type="Proteomes" id="UP000325218">
    <property type="component" value="Unassembled WGS sequence"/>
</dbReference>
<accession>A0A5D0D1S1</accession>
<keyword evidence="1" id="KW-0472">Membrane</keyword>
<feature type="domain" description="Saccharopine dehydrogenase NADP binding" evidence="2">
    <location>
        <begin position="8"/>
        <end position="128"/>
    </location>
</feature>
<dbReference type="EMBL" id="VSDO01000001">
    <property type="protein sequence ID" value="TYA15107.1"/>
    <property type="molecule type" value="Genomic_DNA"/>
</dbReference>